<dbReference type="GO" id="GO:0008168">
    <property type="term" value="F:methyltransferase activity"/>
    <property type="evidence" value="ECO:0007669"/>
    <property type="project" value="UniProtKB-KW"/>
</dbReference>
<evidence type="ECO:0000313" key="2">
    <source>
        <dbReference type="EMBL" id="KAK1744239.1"/>
    </source>
</evidence>
<evidence type="ECO:0000259" key="1">
    <source>
        <dbReference type="Pfam" id="PF13383"/>
    </source>
</evidence>
<dbReference type="PANTHER" id="PTHR32026">
    <property type="entry name" value="METHYLTRANSFERASE-LIKE PROTEIN 24"/>
    <property type="match status" value="1"/>
</dbReference>
<organism evidence="2 3">
    <name type="scientific">Skeletonema marinoi</name>
    <dbReference type="NCBI Taxonomy" id="267567"/>
    <lineage>
        <taxon>Eukaryota</taxon>
        <taxon>Sar</taxon>
        <taxon>Stramenopiles</taxon>
        <taxon>Ochrophyta</taxon>
        <taxon>Bacillariophyta</taxon>
        <taxon>Coscinodiscophyceae</taxon>
        <taxon>Thalassiosirophycidae</taxon>
        <taxon>Thalassiosirales</taxon>
        <taxon>Skeletonemataceae</taxon>
        <taxon>Skeletonema</taxon>
        <taxon>Skeletonema marinoi-dohrnii complex</taxon>
    </lineage>
</organism>
<name>A0AAD9DFG9_9STRA</name>
<dbReference type="Pfam" id="PF13383">
    <property type="entry name" value="Methyltransf_22"/>
    <property type="match status" value="1"/>
</dbReference>
<dbReference type="Proteomes" id="UP001224775">
    <property type="component" value="Unassembled WGS sequence"/>
</dbReference>
<dbReference type="InterPro" id="IPR025714">
    <property type="entry name" value="Methyltranfer_dom"/>
</dbReference>
<keyword evidence="2" id="KW-0489">Methyltransferase</keyword>
<sequence>MVDRQNSGITKISGASFICPSALKLFKNITERRIAIDSQIQFHQRGGNLASIENYLNDQMQSTLDRLEIEFVPKEENQHDLPSIQYLQQYYKSHEQLPGKWRGRASREGKQIDNLLFEKRWVENLEPSSHKRFAVAVGPVGTTCANITYFRKGEGDEKVFCTDSATTSSNKKDKEEDECNIFSIGSNDNWSFESEVLQKLQQCRTHTFDCTLKNNMPRKKPASDNVAFYPFCIGSNDSSKGSYRSYQSLVAETGIKSPPKLLKMDIEGFEFEVLLSMLASNRLMWPEQIMMEVHWATRMVDVSSVLRTRQAAELSLFFGTLLLVGDIFQFISNTLDRSVRHAWKCYSFGQFVMIHERAR</sequence>
<dbReference type="GO" id="GO:0032259">
    <property type="term" value="P:methylation"/>
    <property type="evidence" value="ECO:0007669"/>
    <property type="project" value="UniProtKB-KW"/>
</dbReference>
<dbReference type="PANTHER" id="PTHR32026:SF27">
    <property type="entry name" value="METHYLTRANSFERASE FKBM DOMAIN-CONTAINING PROTEIN-RELATED"/>
    <property type="match status" value="1"/>
</dbReference>
<proteinExistence type="predicted"/>
<accession>A0AAD9DFG9</accession>
<protein>
    <submittedName>
        <fullName evidence="2">Methyltransferase</fullName>
        <ecNumber evidence="2">2.1.1.-</ecNumber>
    </submittedName>
</protein>
<dbReference type="SUPFAM" id="SSF53335">
    <property type="entry name" value="S-adenosyl-L-methionine-dependent methyltransferases"/>
    <property type="match status" value="1"/>
</dbReference>
<keyword evidence="2" id="KW-0808">Transferase</keyword>
<dbReference type="InterPro" id="IPR029063">
    <property type="entry name" value="SAM-dependent_MTases_sf"/>
</dbReference>
<dbReference type="EC" id="2.1.1.-" evidence="2"/>
<gene>
    <name evidence="2" type="ORF">QTG54_004772</name>
</gene>
<dbReference type="InterPro" id="IPR026913">
    <property type="entry name" value="METTL24"/>
</dbReference>
<keyword evidence="3" id="KW-1185">Reference proteome</keyword>
<comment type="caution">
    <text evidence="2">The sequence shown here is derived from an EMBL/GenBank/DDBJ whole genome shotgun (WGS) entry which is preliminary data.</text>
</comment>
<dbReference type="EMBL" id="JATAAI010000007">
    <property type="protein sequence ID" value="KAK1744239.1"/>
    <property type="molecule type" value="Genomic_DNA"/>
</dbReference>
<reference evidence="2" key="1">
    <citation type="submission" date="2023-06" db="EMBL/GenBank/DDBJ databases">
        <title>Survivors Of The Sea: Transcriptome response of Skeletonema marinoi to long-term dormancy.</title>
        <authorList>
            <person name="Pinder M.I.M."/>
            <person name="Kourtchenko O."/>
            <person name="Robertson E.K."/>
            <person name="Larsson T."/>
            <person name="Maumus F."/>
            <person name="Osuna-Cruz C.M."/>
            <person name="Vancaester E."/>
            <person name="Stenow R."/>
            <person name="Vandepoele K."/>
            <person name="Ploug H."/>
            <person name="Bruchert V."/>
            <person name="Godhe A."/>
            <person name="Topel M."/>
        </authorList>
    </citation>
    <scope>NUCLEOTIDE SEQUENCE</scope>
    <source>
        <strain evidence="2">R05AC</strain>
    </source>
</reference>
<feature type="domain" description="Methyltransferase" evidence="1">
    <location>
        <begin position="169"/>
        <end position="297"/>
    </location>
</feature>
<dbReference type="AlphaFoldDB" id="A0AAD9DFG9"/>
<evidence type="ECO:0000313" key="3">
    <source>
        <dbReference type="Proteomes" id="UP001224775"/>
    </source>
</evidence>